<proteinExistence type="predicted"/>
<evidence type="ECO:0000256" key="1">
    <source>
        <dbReference type="SAM" id="Phobius"/>
    </source>
</evidence>
<protein>
    <submittedName>
        <fullName evidence="2">Uncharacterized protein</fullName>
    </submittedName>
</protein>
<evidence type="ECO:0000313" key="2">
    <source>
        <dbReference type="EMBL" id="GEQ73205.1"/>
    </source>
</evidence>
<sequence>MEELLAWMKANQDLSGWAQTAGALFALLIAIAVPWMQHAAQNRRTKLMELENNIYLSQATMQLLRDAQILNERARQLADLPKHEINDPVLVTDLLERLRTLDAKDSSIPRQTSQYVARAAVLRVNHYLESGQAKSRELSPPVLKLLEDDCLHMENEFKKLNFLLQDFLYQQTKLQVAKWKRPLVWYGFKTKAGRKWLDASSAQQLQKLKEQQGIQRPRG</sequence>
<comment type="caution">
    <text evidence="2">The sequence shown here is derived from an EMBL/GenBank/DDBJ whole genome shotgun (WGS) entry which is preliminary data.</text>
</comment>
<name>A0A5A7M912_COMTE</name>
<reference evidence="2 3" key="1">
    <citation type="journal article" date="2019" name="Microbiol. Resour. Announc.">
        <title>Draft Genome Sequence of Comamonas testosteroni TA441, a Bacterium That Has a Cryptic Phenol Degradation Gene Cluster.</title>
        <authorList>
            <person name="Arai H."/>
            <person name="Ishii M."/>
        </authorList>
    </citation>
    <scope>NUCLEOTIDE SEQUENCE [LARGE SCALE GENOMIC DNA]</scope>
    <source>
        <strain evidence="2 3">TA441</strain>
    </source>
</reference>
<accession>A0A5A7M912</accession>
<evidence type="ECO:0000313" key="3">
    <source>
        <dbReference type="Proteomes" id="UP000323105"/>
    </source>
</evidence>
<keyword evidence="1" id="KW-0472">Membrane</keyword>
<dbReference type="AlphaFoldDB" id="A0A5A7M912"/>
<keyword evidence="1" id="KW-1133">Transmembrane helix</keyword>
<gene>
    <name evidence="2" type="ORF">CTTA_0210</name>
</gene>
<dbReference type="RefSeq" id="WP_149354343.1">
    <property type="nucleotide sequence ID" value="NZ_BKBW01000001.1"/>
</dbReference>
<feature type="transmembrane region" description="Helical" evidence="1">
    <location>
        <begin position="16"/>
        <end position="36"/>
    </location>
</feature>
<dbReference type="EMBL" id="BKBW01000001">
    <property type="protein sequence ID" value="GEQ73205.1"/>
    <property type="molecule type" value="Genomic_DNA"/>
</dbReference>
<dbReference type="Proteomes" id="UP000323105">
    <property type="component" value="Unassembled WGS sequence"/>
</dbReference>
<organism evidence="2 3">
    <name type="scientific">Comamonas testosteroni</name>
    <name type="common">Pseudomonas testosteroni</name>
    <dbReference type="NCBI Taxonomy" id="285"/>
    <lineage>
        <taxon>Bacteria</taxon>
        <taxon>Pseudomonadati</taxon>
        <taxon>Pseudomonadota</taxon>
        <taxon>Betaproteobacteria</taxon>
        <taxon>Burkholderiales</taxon>
        <taxon>Comamonadaceae</taxon>
        <taxon>Comamonas</taxon>
    </lineage>
</organism>
<keyword evidence="1" id="KW-0812">Transmembrane</keyword>